<dbReference type="InterPro" id="IPR021146">
    <property type="entry name" value="Phage_gp6-like_head-tail"/>
</dbReference>
<name>A0A316JBV8_9HYPH</name>
<dbReference type="Proteomes" id="UP000245865">
    <property type="component" value="Unassembled WGS sequence"/>
</dbReference>
<dbReference type="OrthoDB" id="7307102at2"/>
<sequence>MAEIVTLQELKDQLNFTADQGVNDDALLSRKLKAAQNYIESLLGFKLEETYGGADQEEVPAALVEAIYQTAAHWYENREAVLVGVNAQDLPFGVWPIVNEFRRYVF</sequence>
<dbReference type="InterPro" id="IPR006450">
    <property type="entry name" value="Phage_HK97_gp6-like"/>
</dbReference>
<reference evidence="1 2" key="1">
    <citation type="submission" date="2018-05" db="EMBL/GenBank/DDBJ databases">
        <title>Comparative genomic sequence analysis between strain HN4 and CCM 8460T (Falsochrobactrum ovis) will provide more evidence to prove that HN4 is a new species of Falsochrobactrum.</title>
        <authorList>
            <person name="Lyu W."/>
            <person name="Sun L."/>
            <person name="Yao L."/>
        </authorList>
    </citation>
    <scope>NUCLEOTIDE SEQUENCE [LARGE SCALE GENOMIC DNA]</scope>
    <source>
        <strain evidence="1 2">HN4</strain>
    </source>
</reference>
<dbReference type="CDD" id="cd08054">
    <property type="entry name" value="gp6"/>
    <property type="match status" value="1"/>
</dbReference>
<dbReference type="NCBIfam" id="TIGR01560">
    <property type="entry name" value="put_DNA_pack"/>
    <property type="match status" value="1"/>
</dbReference>
<proteinExistence type="predicted"/>
<dbReference type="RefSeq" id="WP_109706379.1">
    <property type="nucleotide sequence ID" value="NZ_QGDB01000003.1"/>
</dbReference>
<dbReference type="AlphaFoldDB" id="A0A316JBV8"/>
<keyword evidence="2" id="KW-1185">Reference proteome</keyword>
<dbReference type="Pfam" id="PF05135">
    <property type="entry name" value="Phage_connect_1"/>
    <property type="match status" value="1"/>
</dbReference>
<comment type="caution">
    <text evidence="1">The sequence shown here is derived from an EMBL/GenBank/DDBJ whole genome shotgun (WGS) entry which is preliminary data.</text>
</comment>
<organism evidence="1 2">
    <name type="scientific">Falsochrobactrum shanghaiense</name>
    <dbReference type="NCBI Taxonomy" id="2201899"/>
    <lineage>
        <taxon>Bacteria</taxon>
        <taxon>Pseudomonadati</taxon>
        <taxon>Pseudomonadota</taxon>
        <taxon>Alphaproteobacteria</taxon>
        <taxon>Hyphomicrobiales</taxon>
        <taxon>Brucellaceae</taxon>
        <taxon>Falsochrobactrum</taxon>
    </lineage>
</organism>
<gene>
    <name evidence="1" type="ORF">DKP76_10525</name>
</gene>
<protein>
    <submittedName>
        <fullName evidence="1">DNA-packaging protein</fullName>
    </submittedName>
</protein>
<evidence type="ECO:0000313" key="2">
    <source>
        <dbReference type="Proteomes" id="UP000245865"/>
    </source>
</evidence>
<dbReference type="Gene3D" id="1.10.3230.30">
    <property type="entry name" value="Phage gp6-like head-tail connector protein"/>
    <property type="match status" value="1"/>
</dbReference>
<dbReference type="EMBL" id="QGDB01000003">
    <property type="protein sequence ID" value="PWL18145.1"/>
    <property type="molecule type" value="Genomic_DNA"/>
</dbReference>
<evidence type="ECO:0000313" key="1">
    <source>
        <dbReference type="EMBL" id="PWL18145.1"/>
    </source>
</evidence>
<accession>A0A316JBV8</accession>